<gene>
    <name evidence="4" type="ORF">SEVIR_7G071475v2</name>
</gene>
<protein>
    <recommendedName>
        <fullName evidence="6">Cytochrome P450</fullName>
    </recommendedName>
</protein>
<dbReference type="Gene3D" id="1.10.630.10">
    <property type="entry name" value="Cytochrome P450"/>
    <property type="match status" value="1"/>
</dbReference>
<dbReference type="GO" id="GO:0004497">
    <property type="term" value="F:monooxygenase activity"/>
    <property type="evidence" value="ECO:0007669"/>
    <property type="project" value="InterPro"/>
</dbReference>
<comment type="similarity">
    <text evidence="1">Belongs to the cytochrome P450 family.</text>
</comment>
<dbReference type="Gramene" id="TKW03877">
    <property type="protein sequence ID" value="TKW03877"/>
    <property type="gene ID" value="SEVIR_7G071475v2"/>
</dbReference>
<evidence type="ECO:0000256" key="2">
    <source>
        <dbReference type="ARBA" id="ARBA00022723"/>
    </source>
</evidence>
<dbReference type="AlphaFoldDB" id="A0A4U6U1E5"/>
<keyword evidence="5" id="KW-1185">Reference proteome</keyword>
<dbReference type="PANTHER" id="PTHR47955:SF14">
    <property type="entry name" value="OS01G0543600 PROTEIN"/>
    <property type="match status" value="1"/>
</dbReference>
<evidence type="ECO:0000313" key="5">
    <source>
        <dbReference type="Proteomes" id="UP000298652"/>
    </source>
</evidence>
<evidence type="ECO:0008006" key="6">
    <source>
        <dbReference type="Google" id="ProtNLM"/>
    </source>
</evidence>
<evidence type="ECO:0000313" key="4">
    <source>
        <dbReference type="EMBL" id="TKW03877.1"/>
    </source>
</evidence>
<dbReference type="Proteomes" id="UP000298652">
    <property type="component" value="Chromosome 7"/>
</dbReference>
<proteinExistence type="inferred from homology"/>
<evidence type="ECO:0000256" key="3">
    <source>
        <dbReference type="ARBA" id="ARBA00023004"/>
    </source>
</evidence>
<evidence type="ECO:0000256" key="1">
    <source>
        <dbReference type="ARBA" id="ARBA00010617"/>
    </source>
</evidence>
<accession>A0A4U6U1E5</accession>
<sequence>MMLRLGFVPTLVASSMRAAQAVLRTHDQTFSLRPRSVCGDVLTYGPSDVAMAPYGERWRLAKKLATTHLLSTKKVLS</sequence>
<keyword evidence="2" id="KW-0479">Metal-binding</keyword>
<reference evidence="4" key="1">
    <citation type="submission" date="2019-03" db="EMBL/GenBank/DDBJ databases">
        <title>WGS assembly of Setaria viridis.</title>
        <authorList>
            <person name="Huang P."/>
            <person name="Jenkins J."/>
            <person name="Grimwood J."/>
            <person name="Barry K."/>
            <person name="Healey A."/>
            <person name="Mamidi S."/>
            <person name="Sreedasyam A."/>
            <person name="Shu S."/>
            <person name="Feldman M."/>
            <person name="Wu J."/>
            <person name="Yu Y."/>
            <person name="Chen C."/>
            <person name="Johnson J."/>
            <person name="Rokhsar D."/>
            <person name="Baxter I."/>
            <person name="Schmutz J."/>
            <person name="Brutnell T."/>
            <person name="Kellogg E."/>
        </authorList>
    </citation>
    <scope>NUCLEOTIDE SEQUENCE [LARGE SCALE GENOMIC DNA]</scope>
</reference>
<name>A0A4U6U1E5_SETVI</name>
<dbReference type="OMA" id="VLGQQKM"/>
<keyword evidence="3" id="KW-0408">Iron</keyword>
<dbReference type="EMBL" id="CM016558">
    <property type="protein sequence ID" value="TKW03877.1"/>
    <property type="molecule type" value="Genomic_DNA"/>
</dbReference>
<dbReference type="SUPFAM" id="SSF48264">
    <property type="entry name" value="Cytochrome P450"/>
    <property type="match status" value="1"/>
</dbReference>
<dbReference type="PANTHER" id="PTHR47955">
    <property type="entry name" value="CYTOCHROME P450 FAMILY 71 PROTEIN"/>
    <property type="match status" value="1"/>
</dbReference>
<dbReference type="GO" id="GO:0020037">
    <property type="term" value="F:heme binding"/>
    <property type="evidence" value="ECO:0007669"/>
    <property type="project" value="InterPro"/>
</dbReference>
<dbReference type="GO" id="GO:0005506">
    <property type="term" value="F:iron ion binding"/>
    <property type="evidence" value="ECO:0007669"/>
    <property type="project" value="InterPro"/>
</dbReference>
<organism evidence="4 5">
    <name type="scientific">Setaria viridis</name>
    <name type="common">Green bristlegrass</name>
    <name type="synonym">Setaria italica subsp. viridis</name>
    <dbReference type="NCBI Taxonomy" id="4556"/>
    <lineage>
        <taxon>Eukaryota</taxon>
        <taxon>Viridiplantae</taxon>
        <taxon>Streptophyta</taxon>
        <taxon>Embryophyta</taxon>
        <taxon>Tracheophyta</taxon>
        <taxon>Spermatophyta</taxon>
        <taxon>Magnoliopsida</taxon>
        <taxon>Liliopsida</taxon>
        <taxon>Poales</taxon>
        <taxon>Poaceae</taxon>
        <taxon>PACMAD clade</taxon>
        <taxon>Panicoideae</taxon>
        <taxon>Panicodae</taxon>
        <taxon>Paniceae</taxon>
        <taxon>Cenchrinae</taxon>
        <taxon>Setaria</taxon>
    </lineage>
</organism>
<dbReference type="GO" id="GO:0016705">
    <property type="term" value="F:oxidoreductase activity, acting on paired donors, with incorporation or reduction of molecular oxygen"/>
    <property type="evidence" value="ECO:0007669"/>
    <property type="project" value="InterPro"/>
</dbReference>
<dbReference type="InterPro" id="IPR036396">
    <property type="entry name" value="Cyt_P450_sf"/>
</dbReference>